<dbReference type="Pfam" id="PF13499">
    <property type="entry name" value="EF-hand_7"/>
    <property type="match status" value="2"/>
</dbReference>
<name>A0AAQ3PF28_VIGMU</name>
<dbReference type="PANTHER" id="PTHR23048">
    <property type="entry name" value="MYOSIN LIGHT CHAIN 1, 3"/>
    <property type="match status" value="1"/>
</dbReference>
<protein>
    <recommendedName>
        <fullName evidence="5">EF-hand domain-containing protein</fullName>
    </recommendedName>
</protein>
<dbReference type="CDD" id="cd00051">
    <property type="entry name" value="EFh"/>
    <property type="match status" value="2"/>
</dbReference>
<reference evidence="6 7" key="1">
    <citation type="journal article" date="2023" name="Life. Sci Alliance">
        <title>Evolutionary insights into 3D genome organization and epigenetic landscape of Vigna mungo.</title>
        <authorList>
            <person name="Junaid A."/>
            <person name="Singh B."/>
            <person name="Bhatia S."/>
        </authorList>
    </citation>
    <scope>NUCLEOTIDE SEQUENCE [LARGE SCALE GENOMIC DNA]</scope>
    <source>
        <strain evidence="6">Urdbean</strain>
    </source>
</reference>
<dbReference type="GO" id="GO:0016460">
    <property type="term" value="C:myosin II complex"/>
    <property type="evidence" value="ECO:0007669"/>
    <property type="project" value="TreeGrafter"/>
</dbReference>
<gene>
    <name evidence="6" type="ORF">V8G54_005031</name>
</gene>
<dbReference type="InterPro" id="IPR002048">
    <property type="entry name" value="EF_hand_dom"/>
</dbReference>
<dbReference type="InterPro" id="IPR050230">
    <property type="entry name" value="CALM/Myosin/TropC-like"/>
</dbReference>
<keyword evidence="3" id="KW-0106">Calcium</keyword>
<dbReference type="SUPFAM" id="SSF47473">
    <property type="entry name" value="EF-hand"/>
    <property type="match status" value="1"/>
</dbReference>
<evidence type="ECO:0000256" key="3">
    <source>
        <dbReference type="ARBA" id="ARBA00022837"/>
    </source>
</evidence>
<keyword evidence="7" id="KW-1185">Reference proteome</keyword>
<keyword evidence="4" id="KW-1133">Transmembrane helix</keyword>
<evidence type="ECO:0000259" key="5">
    <source>
        <dbReference type="PROSITE" id="PS50222"/>
    </source>
</evidence>
<dbReference type="InterPro" id="IPR011992">
    <property type="entry name" value="EF-hand-dom_pair"/>
</dbReference>
<dbReference type="PROSITE" id="PS00018">
    <property type="entry name" value="EF_HAND_1"/>
    <property type="match status" value="4"/>
</dbReference>
<dbReference type="EMBL" id="CP144700">
    <property type="protein sequence ID" value="WVZ26487.1"/>
    <property type="molecule type" value="Genomic_DNA"/>
</dbReference>
<dbReference type="Gene3D" id="1.10.238.10">
    <property type="entry name" value="EF-hand"/>
    <property type="match status" value="2"/>
</dbReference>
<feature type="domain" description="EF-hand" evidence="5">
    <location>
        <begin position="219"/>
        <end position="254"/>
    </location>
</feature>
<evidence type="ECO:0000256" key="2">
    <source>
        <dbReference type="ARBA" id="ARBA00022737"/>
    </source>
</evidence>
<dbReference type="PROSITE" id="PS50222">
    <property type="entry name" value="EF_HAND_2"/>
    <property type="match status" value="4"/>
</dbReference>
<accession>A0AAQ3PF28</accession>
<sequence length="297" mass="33477">MEEWNMLGADCVVISCCCQCLLLQILVFLMLKLPWKLIRKTREYAKKKLRQRKGNDDRMKIESGCYEDVLVRIHDQQSFRVQGEMAVRDGEGFGCGGCMDEVEKMMEELYQKGEFGFGSFWGKEEPCGCAVPTKHYNHPNLESDQIKQLSDIFKRFDMDSDGSLTHLELAALLRSLGIKPTGDEIYALLSNMDENGNGYIEFDELLHAIMPDLNEEVLINQEQLLEVFRSFDRDGNGYITASELAGSMAKMGHPLSYNELTSMMAEADSNGDGVISFNEFATLMAKSAADFLGLHVV</sequence>
<evidence type="ECO:0000256" key="1">
    <source>
        <dbReference type="ARBA" id="ARBA00022723"/>
    </source>
</evidence>
<evidence type="ECO:0000313" key="7">
    <source>
        <dbReference type="Proteomes" id="UP001374535"/>
    </source>
</evidence>
<dbReference type="Proteomes" id="UP001374535">
    <property type="component" value="Chromosome 1"/>
</dbReference>
<proteinExistence type="predicted"/>
<keyword evidence="4" id="KW-0812">Transmembrane</keyword>
<dbReference type="GO" id="GO:0005509">
    <property type="term" value="F:calcium ion binding"/>
    <property type="evidence" value="ECO:0007669"/>
    <property type="project" value="InterPro"/>
</dbReference>
<dbReference type="FunFam" id="1.10.238.10:FF:000313">
    <property type="entry name" value="Probable calcium-binding protein CML16"/>
    <property type="match status" value="1"/>
</dbReference>
<feature type="domain" description="EF-hand" evidence="5">
    <location>
        <begin position="255"/>
        <end position="290"/>
    </location>
</feature>
<dbReference type="PANTHER" id="PTHR23048:SF52">
    <property type="entry name" value="CALCIUM-BINDING PROTEIN CML18-RELATED"/>
    <property type="match status" value="1"/>
</dbReference>
<organism evidence="6 7">
    <name type="scientific">Vigna mungo</name>
    <name type="common">Black gram</name>
    <name type="synonym">Phaseolus mungo</name>
    <dbReference type="NCBI Taxonomy" id="3915"/>
    <lineage>
        <taxon>Eukaryota</taxon>
        <taxon>Viridiplantae</taxon>
        <taxon>Streptophyta</taxon>
        <taxon>Embryophyta</taxon>
        <taxon>Tracheophyta</taxon>
        <taxon>Spermatophyta</taxon>
        <taxon>Magnoliopsida</taxon>
        <taxon>eudicotyledons</taxon>
        <taxon>Gunneridae</taxon>
        <taxon>Pentapetalae</taxon>
        <taxon>rosids</taxon>
        <taxon>fabids</taxon>
        <taxon>Fabales</taxon>
        <taxon>Fabaceae</taxon>
        <taxon>Papilionoideae</taxon>
        <taxon>50 kb inversion clade</taxon>
        <taxon>NPAAA clade</taxon>
        <taxon>indigoferoid/millettioid clade</taxon>
        <taxon>Phaseoleae</taxon>
        <taxon>Vigna</taxon>
    </lineage>
</organism>
<evidence type="ECO:0000313" key="6">
    <source>
        <dbReference type="EMBL" id="WVZ26487.1"/>
    </source>
</evidence>
<dbReference type="AlphaFoldDB" id="A0AAQ3PF28"/>
<keyword evidence="4" id="KW-0472">Membrane</keyword>
<feature type="domain" description="EF-hand" evidence="5">
    <location>
        <begin position="144"/>
        <end position="179"/>
    </location>
</feature>
<feature type="domain" description="EF-hand" evidence="5">
    <location>
        <begin position="180"/>
        <end position="215"/>
    </location>
</feature>
<evidence type="ECO:0000256" key="4">
    <source>
        <dbReference type="SAM" id="Phobius"/>
    </source>
</evidence>
<feature type="transmembrane region" description="Helical" evidence="4">
    <location>
        <begin position="12"/>
        <end position="31"/>
    </location>
</feature>
<keyword evidence="1" id="KW-0479">Metal-binding</keyword>
<dbReference type="InterPro" id="IPR018247">
    <property type="entry name" value="EF_Hand_1_Ca_BS"/>
</dbReference>
<dbReference type="SMART" id="SM00054">
    <property type="entry name" value="EFh"/>
    <property type="match status" value="4"/>
</dbReference>
<keyword evidence="2" id="KW-0677">Repeat</keyword>